<dbReference type="Proteomes" id="UP000198797">
    <property type="component" value="Unassembled WGS sequence"/>
</dbReference>
<dbReference type="EMBL" id="FMCU01000015">
    <property type="protein sequence ID" value="SCF42134.1"/>
    <property type="molecule type" value="Genomic_DNA"/>
</dbReference>
<dbReference type="OrthoDB" id="369674at2"/>
<keyword evidence="2" id="KW-1185">Reference proteome</keyword>
<sequence>MSDRIPKAVLTEALRDRIKRRRVLAAVFCTFRLEPGFFEQEILPVLFDLPLHQSAGIRRLQLEDALRDLAGQVAVYYDLRGLAVGDGTAALDVRRVAVSPSAGYFHPKNAFVLVVDDVTGERALVVLTASANLTRAGWWENVECFHVEEIAEHGRSRTAPEMQWFVSHLRRLGRHFGPQDALEQVMAFLTTVQPIVHRQADGVLHPHFIVTGVPHARPLVDQLATIAGEWLGGADLEIISPYLDDANASGPLADLLDRFRPARWRILLPEERGTARCREALYHWVHARGGQWGRLPTAHTTRGSRQSGGATVPPRTVHAKVYRFLGPDWEITLVGSFNLTRPAHQGGGNVETGVLAELPGRRRPHFWLDPVEEPPAFPETPATEDEDTAPDVVPLLVRYDWGTGEAEVLWDGTTISPPLQAHYGVPLFDIPPLPPAVWTPLPPAHAESLSQRLRSSSFLTIVAGARRGLVLIHETGMAHRPSLLLDLSPAEILKYWSMLNADQRAAYLAVRGEDVESLAGGDAPPQPVTATTESIFDRFAGTFHGFACFGRAVREALTEGRTEQARFLVFGAKYDSLPVLLQRMVNDASGDPVDRYVMVLCAQQLADQVRRDWPTFWASDPRGAHRLEAALTIRADLRAQITARNDAAMTGFLDWYEPHFLGERAEAPA</sequence>
<dbReference type="Gene3D" id="3.30.870.10">
    <property type="entry name" value="Endonuclease Chain A"/>
    <property type="match status" value="1"/>
</dbReference>
<evidence type="ECO:0000313" key="1">
    <source>
        <dbReference type="EMBL" id="SCF42134.1"/>
    </source>
</evidence>
<dbReference type="AlphaFoldDB" id="A0A1C5AAT4"/>
<reference evidence="2" key="1">
    <citation type="submission" date="2016-06" db="EMBL/GenBank/DDBJ databases">
        <authorList>
            <person name="Varghese N."/>
            <person name="Submissions Spin"/>
        </authorList>
    </citation>
    <scope>NUCLEOTIDE SEQUENCE [LARGE SCALE GENOMIC DNA]</scope>
    <source>
        <strain evidence="2">DSM 44100</strain>
    </source>
</reference>
<evidence type="ECO:0008006" key="3">
    <source>
        <dbReference type="Google" id="ProtNLM"/>
    </source>
</evidence>
<proteinExistence type="predicted"/>
<organism evidence="1 2">
    <name type="scientific">Micromonospora matsumotoense</name>
    <dbReference type="NCBI Taxonomy" id="121616"/>
    <lineage>
        <taxon>Bacteria</taxon>
        <taxon>Bacillati</taxon>
        <taxon>Actinomycetota</taxon>
        <taxon>Actinomycetes</taxon>
        <taxon>Micromonosporales</taxon>
        <taxon>Micromonosporaceae</taxon>
        <taxon>Micromonospora</taxon>
    </lineage>
</organism>
<protein>
    <recommendedName>
        <fullName evidence="3">PLD-like domain-containing protein</fullName>
    </recommendedName>
</protein>
<dbReference type="STRING" id="121616.GA0070216_11536"/>
<gene>
    <name evidence="1" type="ORF">GA0070216_11536</name>
</gene>
<evidence type="ECO:0000313" key="2">
    <source>
        <dbReference type="Proteomes" id="UP000198797"/>
    </source>
</evidence>
<accession>A0A1C5AAT4</accession>
<dbReference type="RefSeq" id="WP_141723183.1">
    <property type="nucleotide sequence ID" value="NZ_FMCU01000015.1"/>
</dbReference>
<name>A0A1C5AAT4_9ACTN</name>